<protein>
    <recommendedName>
        <fullName evidence="1">AB hydrolase-1 domain-containing protein</fullName>
    </recommendedName>
</protein>
<proteinExistence type="predicted"/>
<dbReference type="KEGG" id="bsed:DN745_03160"/>
<dbReference type="GO" id="GO:0016020">
    <property type="term" value="C:membrane"/>
    <property type="evidence" value="ECO:0007669"/>
    <property type="project" value="TreeGrafter"/>
</dbReference>
<gene>
    <name evidence="2" type="ORF">DN745_03160</name>
</gene>
<evidence type="ECO:0000313" key="3">
    <source>
        <dbReference type="Proteomes" id="UP000249799"/>
    </source>
</evidence>
<keyword evidence="3" id="KW-1185">Reference proteome</keyword>
<reference evidence="2 3" key="1">
    <citation type="submission" date="2018-06" db="EMBL/GenBank/DDBJ databases">
        <title>Lujinxingia sediminis gen. nov. sp. nov., a new facultative anaerobic member of the class Deltaproteobacteria, and proposal of Lujinxingaceae fam. nov.</title>
        <authorList>
            <person name="Guo L.-Y."/>
            <person name="Li C.-M."/>
            <person name="Wang S."/>
            <person name="Du Z.-J."/>
        </authorList>
    </citation>
    <scope>NUCLEOTIDE SEQUENCE [LARGE SCALE GENOMIC DNA]</scope>
    <source>
        <strain evidence="2 3">FA350</strain>
    </source>
</reference>
<accession>A0A2Z4FI89</accession>
<dbReference type="Pfam" id="PF12697">
    <property type="entry name" value="Abhydrolase_6"/>
    <property type="match status" value="1"/>
</dbReference>
<sequence>MSKSSEGVHIVDYGSGPEIWVGLHGWNGTARTFDTIAPYIPENVTFLSVDLPGYGRSEAPPVWDISEIGAQIDRAIVERIGEQSYSMIGSCGGAIVGLYVARAAGERLDDFVCLEPFAFLPWYLRIFMWPVLGWLFYWSSFGTPIGRAITNQAMTKHRNDETDMLASFGQGSLMIPYRYLQLFNTIEASYLFKELPGHKILVSGEHTFGAIRESVKEWNEVWPTADHIEIPGAGHLVLLEAPELFAEKLFERRAAKTPRLLPSHEQAS</sequence>
<dbReference type="EMBL" id="CP030032">
    <property type="protein sequence ID" value="AWV88396.1"/>
    <property type="molecule type" value="Genomic_DNA"/>
</dbReference>
<dbReference type="InterPro" id="IPR050266">
    <property type="entry name" value="AB_hydrolase_sf"/>
</dbReference>
<dbReference type="RefSeq" id="WP_111332100.1">
    <property type="nucleotide sequence ID" value="NZ_CP030032.1"/>
</dbReference>
<evidence type="ECO:0000313" key="2">
    <source>
        <dbReference type="EMBL" id="AWV88396.1"/>
    </source>
</evidence>
<dbReference type="PANTHER" id="PTHR43798">
    <property type="entry name" value="MONOACYLGLYCEROL LIPASE"/>
    <property type="match status" value="1"/>
</dbReference>
<dbReference type="PANTHER" id="PTHR43798:SF33">
    <property type="entry name" value="HYDROLASE, PUTATIVE (AFU_ORTHOLOGUE AFUA_2G14860)-RELATED"/>
    <property type="match status" value="1"/>
</dbReference>
<evidence type="ECO:0000259" key="1">
    <source>
        <dbReference type="Pfam" id="PF12697"/>
    </source>
</evidence>
<name>A0A2Z4FI89_9DELT</name>
<dbReference type="SUPFAM" id="SSF53474">
    <property type="entry name" value="alpha/beta-Hydrolases"/>
    <property type="match status" value="1"/>
</dbReference>
<dbReference type="InterPro" id="IPR000073">
    <property type="entry name" value="AB_hydrolase_1"/>
</dbReference>
<dbReference type="OrthoDB" id="9804723at2"/>
<dbReference type="AlphaFoldDB" id="A0A2Z4FI89"/>
<dbReference type="Proteomes" id="UP000249799">
    <property type="component" value="Chromosome"/>
</dbReference>
<dbReference type="InterPro" id="IPR029058">
    <property type="entry name" value="AB_hydrolase_fold"/>
</dbReference>
<organism evidence="2 3">
    <name type="scientific">Bradymonas sediminis</name>
    <dbReference type="NCBI Taxonomy" id="1548548"/>
    <lineage>
        <taxon>Bacteria</taxon>
        <taxon>Deltaproteobacteria</taxon>
        <taxon>Bradymonadales</taxon>
        <taxon>Bradymonadaceae</taxon>
        <taxon>Bradymonas</taxon>
    </lineage>
</organism>
<feature type="domain" description="AB hydrolase-1" evidence="1">
    <location>
        <begin position="23"/>
        <end position="247"/>
    </location>
</feature>
<dbReference type="Gene3D" id="3.40.50.1820">
    <property type="entry name" value="alpha/beta hydrolase"/>
    <property type="match status" value="1"/>
</dbReference>